<dbReference type="GO" id="GO:0006631">
    <property type="term" value="P:fatty acid metabolic process"/>
    <property type="evidence" value="ECO:0007669"/>
    <property type="project" value="TreeGrafter"/>
</dbReference>
<dbReference type="Pfam" id="PF04775">
    <property type="entry name" value="Bile_Hydr_Trans"/>
    <property type="match status" value="1"/>
</dbReference>
<dbReference type="PANTHER" id="PTHR10824:SF4">
    <property type="entry name" value="ACYL-COENZYME A THIOESTERASE 1-LIKE"/>
    <property type="match status" value="1"/>
</dbReference>
<evidence type="ECO:0000313" key="3">
    <source>
        <dbReference type="Proteomes" id="UP001186944"/>
    </source>
</evidence>
<gene>
    <name evidence="2" type="ORF">FSP39_018954</name>
</gene>
<dbReference type="Gene3D" id="2.60.40.2240">
    <property type="entry name" value="Acyl-CoA thioester hydrolase/BAAT N-terminal domain"/>
    <property type="match status" value="1"/>
</dbReference>
<proteinExistence type="predicted"/>
<accession>A0AA88YDN3</accession>
<dbReference type="InterPro" id="IPR006862">
    <property type="entry name" value="Thio_Ohase/aa_AcTrfase"/>
</dbReference>
<reference evidence="2" key="1">
    <citation type="submission" date="2019-08" db="EMBL/GenBank/DDBJ databases">
        <title>The improved chromosome-level genome for the pearl oyster Pinctada fucata martensii using PacBio sequencing and Hi-C.</title>
        <authorList>
            <person name="Zheng Z."/>
        </authorList>
    </citation>
    <scope>NUCLEOTIDE SEQUENCE</scope>
    <source>
        <strain evidence="2">ZZ-2019</strain>
        <tissue evidence="2">Adductor muscle</tissue>
    </source>
</reference>
<organism evidence="2 3">
    <name type="scientific">Pinctada imbricata</name>
    <name type="common">Atlantic pearl-oyster</name>
    <name type="synonym">Pinctada martensii</name>
    <dbReference type="NCBI Taxonomy" id="66713"/>
    <lineage>
        <taxon>Eukaryota</taxon>
        <taxon>Metazoa</taxon>
        <taxon>Spiralia</taxon>
        <taxon>Lophotrochozoa</taxon>
        <taxon>Mollusca</taxon>
        <taxon>Bivalvia</taxon>
        <taxon>Autobranchia</taxon>
        <taxon>Pteriomorphia</taxon>
        <taxon>Pterioida</taxon>
        <taxon>Pterioidea</taxon>
        <taxon>Pteriidae</taxon>
        <taxon>Pinctada</taxon>
    </lineage>
</organism>
<dbReference type="PANTHER" id="PTHR10824">
    <property type="entry name" value="ACYL-COENZYME A THIOESTERASE-RELATED"/>
    <property type="match status" value="1"/>
</dbReference>
<evidence type="ECO:0000313" key="2">
    <source>
        <dbReference type="EMBL" id="KAK3103402.1"/>
    </source>
</evidence>
<protein>
    <recommendedName>
        <fullName evidence="1">Acyl-CoA thioester hydrolase/bile acid-CoA amino acid N-acetyltransferase domain-containing protein</fullName>
    </recommendedName>
</protein>
<comment type="caution">
    <text evidence="2">The sequence shown here is derived from an EMBL/GenBank/DDBJ whole genome shotgun (WGS) entry which is preliminary data.</text>
</comment>
<dbReference type="Proteomes" id="UP001186944">
    <property type="component" value="Unassembled WGS sequence"/>
</dbReference>
<evidence type="ECO:0000259" key="1">
    <source>
        <dbReference type="Pfam" id="PF04775"/>
    </source>
</evidence>
<keyword evidence="3" id="KW-1185">Reference proteome</keyword>
<feature type="domain" description="Acyl-CoA thioester hydrolase/bile acid-CoA amino acid N-acetyltransferase" evidence="1">
    <location>
        <begin position="17"/>
        <end position="148"/>
    </location>
</feature>
<dbReference type="GO" id="GO:0047617">
    <property type="term" value="F:fatty acyl-CoA hydrolase activity"/>
    <property type="evidence" value="ECO:0007669"/>
    <property type="project" value="TreeGrafter"/>
</dbReference>
<dbReference type="EMBL" id="VSWD01000005">
    <property type="protein sequence ID" value="KAK3103402.1"/>
    <property type="molecule type" value="Genomic_DNA"/>
</dbReference>
<name>A0AA88YDN3_PINIB</name>
<sequence length="162" mass="18111">MEGVLTISVTPESALLDEEQNISVRCLRKHQEITIQVRLSVGGGQYASSGCFRSDDNGVVDISNDPSLKGTYTGVDKMGLLWSMEAEPGYERIQFKTRDVKVPLLYDIYIYDGILSLDEVQNCQKACLATSRIQRLCMEKSVRLEEIRDGPMTGKLFIPKGE</sequence>
<dbReference type="AlphaFoldDB" id="A0AA88YDN3"/>
<dbReference type="InterPro" id="IPR042490">
    <property type="entry name" value="Thio_Ohase/BAAT_N"/>
</dbReference>
<dbReference type="GO" id="GO:0006637">
    <property type="term" value="P:acyl-CoA metabolic process"/>
    <property type="evidence" value="ECO:0007669"/>
    <property type="project" value="TreeGrafter"/>
</dbReference>